<organism evidence="2 3">
    <name type="scientific">Paroceanicella profunda</name>
    <dbReference type="NCBI Taxonomy" id="2579971"/>
    <lineage>
        <taxon>Bacteria</taxon>
        <taxon>Pseudomonadati</taxon>
        <taxon>Pseudomonadota</taxon>
        <taxon>Alphaproteobacteria</taxon>
        <taxon>Rhodobacterales</taxon>
        <taxon>Paracoccaceae</taxon>
        <taxon>Paroceanicella</taxon>
    </lineage>
</organism>
<dbReference type="OrthoDB" id="166547at2"/>
<evidence type="ECO:0000256" key="1">
    <source>
        <dbReference type="SAM" id="Phobius"/>
    </source>
</evidence>
<protein>
    <submittedName>
        <fullName evidence="2">DUF2177 family protein</fullName>
    </submittedName>
</protein>
<sequence length="135" mass="14396">MAQYSVAYIVTAVVFFAIDYVWLSRIATGLYMQEIGALMRERPNLGAAAGFYLVYVVGVVYFAVAPALAEGSAAQALLRGALFGFFAYATYDMTNFATLRGWPVKIVVIDIAWGTALSGVSALAGYWGTRALGAG</sequence>
<evidence type="ECO:0000313" key="3">
    <source>
        <dbReference type="Proteomes" id="UP000305888"/>
    </source>
</evidence>
<keyword evidence="1" id="KW-1133">Transmembrane helix</keyword>
<proteinExistence type="predicted"/>
<keyword evidence="1" id="KW-0812">Transmembrane</keyword>
<dbReference type="Pfam" id="PF09945">
    <property type="entry name" value="DUF2177"/>
    <property type="match status" value="1"/>
</dbReference>
<evidence type="ECO:0000313" key="2">
    <source>
        <dbReference type="EMBL" id="QDL91659.1"/>
    </source>
</evidence>
<dbReference type="EMBL" id="CP040818">
    <property type="protein sequence ID" value="QDL91659.1"/>
    <property type="molecule type" value="Genomic_DNA"/>
</dbReference>
<keyword evidence="1" id="KW-0472">Membrane</keyword>
<dbReference type="InterPro" id="IPR018687">
    <property type="entry name" value="DUF2177_membr"/>
</dbReference>
<dbReference type="AlphaFoldDB" id="A0A5B8FYE8"/>
<dbReference type="KEGG" id="ppru:FDP22_07575"/>
<keyword evidence="3" id="KW-1185">Reference proteome</keyword>
<feature type="transmembrane region" description="Helical" evidence="1">
    <location>
        <begin position="76"/>
        <end position="94"/>
    </location>
</feature>
<feature type="transmembrane region" description="Helical" evidence="1">
    <location>
        <begin position="106"/>
        <end position="127"/>
    </location>
</feature>
<name>A0A5B8FYE8_9RHOB</name>
<feature type="transmembrane region" description="Helical" evidence="1">
    <location>
        <begin position="44"/>
        <end position="64"/>
    </location>
</feature>
<gene>
    <name evidence="2" type="ORF">FDP22_07575</name>
</gene>
<reference evidence="2 3" key="1">
    <citation type="submission" date="2019-06" db="EMBL/GenBank/DDBJ databases">
        <title>Genome sequence of Rhodobacteraceae bacterium D4M1.</title>
        <authorList>
            <person name="Cao J."/>
        </authorList>
    </citation>
    <scope>NUCLEOTIDE SEQUENCE [LARGE SCALE GENOMIC DNA]</scope>
    <source>
        <strain evidence="2 3">D4M1</strain>
    </source>
</reference>
<dbReference type="RefSeq" id="WP_138572287.1">
    <property type="nucleotide sequence ID" value="NZ_CP040818.1"/>
</dbReference>
<dbReference type="Proteomes" id="UP000305888">
    <property type="component" value="Chromosome"/>
</dbReference>
<feature type="transmembrane region" description="Helical" evidence="1">
    <location>
        <begin position="6"/>
        <end position="23"/>
    </location>
</feature>
<accession>A0A5B8FYE8</accession>